<dbReference type="Pfam" id="PF14087">
    <property type="entry name" value="DUF4267"/>
    <property type="match status" value="1"/>
</dbReference>
<protein>
    <submittedName>
        <fullName evidence="2">Uncharacterized protein</fullName>
    </submittedName>
</protein>
<keyword evidence="1" id="KW-0812">Transmembrane</keyword>
<organism evidence="2 3">
    <name type="scientific">Colletotrichum cuscutae</name>
    <dbReference type="NCBI Taxonomy" id="1209917"/>
    <lineage>
        <taxon>Eukaryota</taxon>
        <taxon>Fungi</taxon>
        <taxon>Dikarya</taxon>
        <taxon>Ascomycota</taxon>
        <taxon>Pezizomycotina</taxon>
        <taxon>Sordariomycetes</taxon>
        <taxon>Hypocreomycetidae</taxon>
        <taxon>Glomerellales</taxon>
        <taxon>Glomerellaceae</taxon>
        <taxon>Colletotrichum</taxon>
        <taxon>Colletotrichum acutatum species complex</taxon>
    </lineage>
</organism>
<keyword evidence="1" id="KW-1133">Transmembrane helix</keyword>
<keyword evidence="1" id="KW-0472">Membrane</keyword>
<comment type="caution">
    <text evidence="2">The sequence shown here is derived from an EMBL/GenBank/DDBJ whole genome shotgun (WGS) entry which is preliminary data.</text>
</comment>
<feature type="transmembrane region" description="Helical" evidence="1">
    <location>
        <begin position="75"/>
        <end position="95"/>
    </location>
</feature>
<dbReference type="InterPro" id="IPR025363">
    <property type="entry name" value="DUF4267"/>
</dbReference>
<evidence type="ECO:0000313" key="3">
    <source>
        <dbReference type="Proteomes" id="UP001239213"/>
    </source>
</evidence>
<evidence type="ECO:0000256" key="1">
    <source>
        <dbReference type="SAM" id="Phobius"/>
    </source>
</evidence>
<evidence type="ECO:0000313" key="2">
    <source>
        <dbReference type="EMBL" id="KAK1470781.1"/>
    </source>
</evidence>
<dbReference type="EMBL" id="MPDP01000223">
    <property type="protein sequence ID" value="KAK1470781.1"/>
    <property type="molecule type" value="Genomic_DNA"/>
</dbReference>
<dbReference type="AlphaFoldDB" id="A0AAI9V8A0"/>
<accession>A0AAI9V8A0</accession>
<reference evidence="2" key="1">
    <citation type="submission" date="2016-11" db="EMBL/GenBank/DDBJ databases">
        <title>The genome sequence of Colletotrichum cuscutae.</title>
        <authorList>
            <person name="Baroncelli R."/>
        </authorList>
    </citation>
    <scope>NUCLEOTIDE SEQUENCE</scope>
    <source>
        <strain evidence="2">IMI 304802</strain>
    </source>
</reference>
<gene>
    <name evidence="2" type="ORF">CCUS01_00896</name>
</gene>
<proteinExistence type="predicted"/>
<sequence>MPWVKPPHLFPLFVAIAHALGGIVPFFAQDAGIRSFGLPERFAESPIAQSCFILDGARLSILGMVQLIMYLRGDYVGVDIVMALLVYVGLVDGYVCWREGELGSAMFRATSGIVIGAWGILRLPVFLRRKDDISSKADRIPGTSSPIVHMYHESLITHKIIVHLDTYGLGHRLQARRVAQASRNLSDEFYVQAAFLLRNRPELPHGPREIKPTDAGEPITCGPTSSERRLHYISCSIITWD</sequence>
<dbReference type="Proteomes" id="UP001239213">
    <property type="component" value="Unassembled WGS sequence"/>
</dbReference>
<feature type="transmembrane region" description="Helical" evidence="1">
    <location>
        <begin position="107"/>
        <end position="127"/>
    </location>
</feature>
<keyword evidence="3" id="KW-1185">Reference proteome</keyword>
<name>A0AAI9V8A0_9PEZI</name>